<accession>A0AAV5RJT7</accession>
<keyword evidence="2" id="KW-1185">Reference proteome</keyword>
<dbReference type="Proteomes" id="UP001362899">
    <property type="component" value="Unassembled WGS sequence"/>
</dbReference>
<dbReference type="SUPFAM" id="SSF101898">
    <property type="entry name" value="NHL repeat"/>
    <property type="match status" value="1"/>
</dbReference>
<evidence type="ECO:0000313" key="1">
    <source>
        <dbReference type="EMBL" id="GMM51824.1"/>
    </source>
</evidence>
<evidence type="ECO:0008006" key="3">
    <source>
        <dbReference type="Google" id="ProtNLM"/>
    </source>
</evidence>
<evidence type="ECO:0000313" key="2">
    <source>
        <dbReference type="Proteomes" id="UP001362899"/>
    </source>
</evidence>
<organism evidence="1 2">
    <name type="scientific">Starmerella bacillaris</name>
    <name type="common">Yeast</name>
    <name type="synonym">Candida zemplinina</name>
    <dbReference type="NCBI Taxonomy" id="1247836"/>
    <lineage>
        <taxon>Eukaryota</taxon>
        <taxon>Fungi</taxon>
        <taxon>Dikarya</taxon>
        <taxon>Ascomycota</taxon>
        <taxon>Saccharomycotina</taxon>
        <taxon>Dipodascomycetes</taxon>
        <taxon>Dipodascales</taxon>
        <taxon>Trichomonascaceae</taxon>
        <taxon>Starmerella</taxon>
    </lineage>
</organism>
<dbReference type="EMBL" id="BTGC01000008">
    <property type="protein sequence ID" value="GMM51824.1"/>
    <property type="molecule type" value="Genomic_DNA"/>
</dbReference>
<name>A0AAV5RJT7_STABA</name>
<sequence length="559" mass="62503">MEVKRIDPYAIWWSPEGVIAVATSSSGIYLFTIDSEKVLNGSANLSTNVFNRKKLECTVVSGSDRAVSMCFGPFNVTLGYSLLAVVVESGSAYVFTRYQDLRQTIAGLYSSVCWHGSDLILASYFPIADKEVEHTETELEFGSRISIFNPEKQLSTTLDRILSGKVLDMRCKDGKLLVLLNDNSIKLYNFLTGEWKDIKEPSDIRCFGIDICDSGILSASTRSIRCGDKETLIDNNNSGVFISYKSKYAVIYANGQTANTRSTVRNNGNEVTEDAKASLDSTSLAIPKICGQCLGAAIHPSLPMGVVLVNSQSSDWQYPILSWSSVNFSVFPLKQFETPFQNISECTADAAWLCLQLHGQIDKQTLNSNLLGPVEPTHRVNSNIQATDLYMTLKDLFLSEWFSDMRYKWYLSSEEDRSGVVYKMRREIGKALSNLNTNNYSIIDRCIMTLYSQYTSEYKDDDDALQVTIKGDFLTESFKLNANTQQGTLISDSNREWKQCAITLLPILSSKVGRSLDNQFMRYLDLPTVIRNNETSNSGYVAEALMKAASFCIFNGTQW</sequence>
<gene>
    <name evidence="1" type="ORF">DASB73_027870</name>
</gene>
<protein>
    <recommendedName>
        <fullName evidence="3">Transcription factor IIIC 90kDa subunit N-terminal domain-containing protein</fullName>
    </recommendedName>
</protein>
<comment type="caution">
    <text evidence="1">The sequence shown here is derived from an EMBL/GenBank/DDBJ whole genome shotgun (WGS) entry which is preliminary data.</text>
</comment>
<proteinExistence type="predicted"/>
<dbReference type="AlphaFoldDB" id="A0AAV5RJT7"/>
<reference evidence="1 2" key="1">
    <citation type="journal article" date="2023" name="Elife">
        <title>Identification of key yeast species and microbe-microbe interactions impacting larval growth of Drosophila in the wild.</title>
        <authorList>
            <person name="Mure A."/>
            <person name="Sugiura Y."/>
            <person name="Maeda R."/>
            <person name="Honda K."/>
            <person name="Sakurai N."/>
            <person name="Takahashi Y."/>
            <person name="Watada M."/>
            <person name="Katoh T."/>
            <person name="Gotoh A."/>
            <person name="Gotoh Y."/>
            <person name="Taniguchi I."/>
            <person name="Nakamura K."/>
            <person name="Hayashi T."/>
            <person name="Katayama T."/>
            <person name="Uemura T."/>
            <person name="Hattori Y."/>
        </authorList>
    </citation>
    <scope>NUCLEOTIDE SEQUENCE [LARGE SCALE GENOMIC DNA]</scope>
    <source>
        <strain evidence="1 2">SB-73</strain>
    </source>
</reference>